<evidence type="ECO:0000313" key="2">
    <source>
        <dbReference type="Proteomes" id="UP001243623"/>
    </source>
</evidence>
<dbReference type="InterPro" id="IPR004027">
    <property type="entry name" value="SEC_C_motif"/>
</dbReference>
<organism evidence="1 2">
    <name type="scientific">Selenobaculum gibii</name>
    <dbReference type="NCBI Taxonomy" id="3054208"/>
    <lineage>
        <taxon>Bacteria</taxon>
        <taxon>Bacillati</taxon>
        <taxon>Bacillota</taxon>
        <taxon>Negativicutes</taxon>
        <taxon>Selenomonadales</taxon>
        <taxon>Selenomonadaceae</taxon>
        <taxon>Selenobaculum</taxon>
    </lineage>
</organism>
<sequence>MLDQEKLENANSLEELNAEIARQMKEREKAFWKNNVDEKRKLVDALTLLMKNELDDIRVNLCVHGISKLKKQEMAQALVNPILDFSTSWFENIISSQYDILSDIAKNGGASANVDMEDTRLDYIRSLGILHTGRIKGENVWYMSDEILKVWNKLDVEFLSRVKANEEVVRLVSGLLTQYGFLTYDILFERVQKIAKIAEFDFKKFMGILINASCWQENILISEAGMIHYGVLDEDALEYEREKNANLTYKEFSYDETFKAGAVDYVSENNAYQQLIALMQVNFELDFKEANDIADELCIMLQNGDDMNEMLSYFQVALKVPTKLVTEELLKVFVEMKNTIGLWRLKGYSIKELGTVPLDCVENYRIVETKADGMRFVPAKASVGRNDPCPCGSGKKYKKCCLQ</sequence>
<name>A0A9Y2AHR0_9FIRM</name>
<keyword evidence="2" id="KW-1185">Reference proteome</keyword>
<proteinExistence type="predicted"/>
<dbReference type="SUPFAM" id="SSF103642">
    <property type="entry name" value="Sec-C motif"/>
    <property type="match status" value="1"/>
</dbReference>
<accession>A0A9Y2AHR0</accession>
<dbReference type="RefSeq" id="WP_309320347.1">
    <property type="nucleotide sequence ID" value="NZ_CP120678.1"/>
</dbReference>
<dbReference type="Gene3D" id="3.10.450.50">
    <property type="match status" value="1"/>
</dbReference>
<dbReference type="Pfam" id="PF02810">
    <property type="entry name" value="SEC-C"/>
    <property type="match status" value="1"/>
</dbReference>
<dbReference type="EMBL" id="CP120678">
    <property type="protein sequence ID" value="WIW70163.1"/>
    <property type="molecule type" value="Genomic_DNA"/>
</dbReference>
<dbReference type="KEGG" id="sgbi:P3F81_09705"/>
<dbReference type="AlphaFoldDB" id="A0A9Y2AHR0"/>
<protein>
    <submittedName>
        <fullName evidence="1">SEC-C metal-binding domain-containing protein</fullName>
    </submittedName>
</protein>
<dbReference type="Proteomes" id="UP001243623">
    <property type="component" value="Chromosome"/>
</dbReference>
<evidence type="ECO:0000313" key="1">
    <source>
        <dbReference type="EMBL" id="WIW70163.1"/>
    </source>
</evidence>
<reference evidence="1" key="1">
    <citation type="submission" date="2023-03" db="EMBL/GenBank/DDBJ databases">
        <title>Selenobaculum gbiensis gen. nov. sp. nov., a new bacterium isolated from the gut microbiota of IBD patient.</title>
        <authorList>
            <person name="Yeo S."/>
            <person name="Park H."/>
            <person name="Huh C.S."/>
        </authorList>
    </citation>
    <scope>NUCLEOTIDE SEQUENCE</scope>
    <source>
        <strain evidence="1">ICN-92133</strain>
    </source>
</reference>
<gene>
    <name evidence="1" type="ORF">P3F81_09705</name>
</gene>